<dbReference type="PROSITE" id="PS51206">
    <property type="entry name" value="SF3_HELICASE_1"/>
    <property type="match status" value="1"/>
</dbReference>
<dbReference type="GO" id="GO:0005524">
    <property type="term" value="F:ATP binding"/>
    <property type="evidence" value="ECO:0007669"/>
    <property type="project" value="UniProtKB-KW"/>
</dbReference>
<evidence type="ECO:0000256" key="2">
    <source>
        <dbReference type="ARBA" id="ARBA00022801"/>
    </source>
</evidence>
<keyword evidence="3" id="KW-0067">ATP-binding</keyword>
<dbReference type="PANTHER" id="PTHR35372:SF2">
    <property type="entry name" value="SF3 HELICASE DOMAIN-CONTAINING PROTEIN"/>
    <property type="match status" value="1"/>
</dbReference>
<evidence type="ECO:0000256" key="3">
    <source>
        <dbReference type="ARBA" id="ARBA00022840"/>
    </source>
</evidence>
<evidence type="ECO:0000256" key="1">
    <source>
        <dbReference type="ARBA" id="ARBA00022741"/>
    </source>
</evidence>
<accession>A0A6C0DKB1</accession>
<reference evidence="5" key="1">
    <citation type="journal article" date="2020" name="Nature">
        <title>Giant virus diversity and host interactions through global metagenomics.</title>
        <authorList>
            <person name="Schulz F."/>
            <person name="Roux S."/>
            <person name="Paez-Espino D."/>
            <person name="Jungbluth S."/>
            <person name="Walsh D.A."/>
            <person name="Denef V.J."/>
            <person name="McMahon K.D."/>
            <person name="Konstantinidis K.T."/>
            <person name="Eloe-Fadrosh E.A."/>
            <person name="Kyrpides N.C."/>
            <person name="Woyke T."/>
        </authorList>
    </citation>
    <scope>NUCLEOTIDE SEQUENCE</scope>
    <source>
        <strain evidence="5">GVMAG-M-3300023174-189</strain>
    </source>
</reference>
<dbReference type="InterPro" id="IPR045455">
    <property type="entry name" value="NrS-1_pol-like_helicase"/>
</dbReference>
<dbReference type="EMBL" id="MN739626">
    <property type="protein sequence ID" value="QHT16792.1"/>
    <property type="molecule type" value="Genomic_DNA"/>
</dbReference>
<dbReference type="Pfam" id="PF23162">
    <property type="entry name" value="AEP_C962R"/>
    <property type="match status" value="1"/>
</dbReference>
<keyword evidence="2" id="KW-0378">Hydrolase</keyword>
<dbReference type="Gene3D" id="3.40.50.300">
    <property type="entry name" value="P-loop containing nucleotide triphosphate hydrolases"/>
    <property type="match status" value="1"/>
</dbReference>
<dbReference type="InterPro" id="IPR056443">
    <property type="entry name" value="AEP_C962R"/>
</dbReference>
<dbReference type="PANTHER" id="PTHR35372">
    <property type="entry name" value="ATP BINDING PROTEIN-RELATED"/>
    <property type="match status" value="1"/>
</dbReference>
<dbReference type="Pfam" id="PF08707">
    <property type="entry name" value="PriCT_2"/>
    <property type="match status" value="1"/>
</dbReference>
<dbReference type="InterPro" id="IPR014015">
    <property type="entry name" value="Helicase_SF3_DNA-vir"/>
</dbReference>
<dbReference type="GO" id="GO:0016817">
    <property type="term" value="F:hydrolase activity, acting on acid anhydrides"/>
    <property type="evidence" value="ECO:0007669"/>
    <property type="project" value="InterPro"/>
</dbReference>
<organism evidence="5">
    <name type="scientific">viral metagenome</name>
    <dbReference type="NCBI Taxonomy" id="1070528"/>
    <lineage>
        <taxon>unclassified sequences</taxon>
        <taxon>metagenomes</taxon>
        <taxon>organismal metagenomes</taxon>
    </lineage>
</organism>
<dbReference type="NCBIfam" id="TIGR01613">
    <property type="entry name" value="primase_Cterm"/>
    <property type="match status" value="1"/>
</dbReference>
<dbReference type="InterPro" id="IPR027417">
    <property type="entry name" value="P-loop_NTPase"/>
</dbReference>
<dbReference type="InterPro" id="IPR014819">
    <property type="entry name" value="PriCT_2"/>
</dbReference>
<keyword evidence="1" id="KW-0547">Nucleotide-binding</keyword>
<sequence length="1026" mass="118940">MANPTTLKQFLENHRLPNADRRPASITGMGEAAGKYLIPDENYEQFLDLMNKHLFEERGRPMNLVEQPQPNGPKPLTIDLDFRFRKDRSLAHPFEQSHIKAFTEKLTEGLGTFFDLSAYEDLRYFVSLRPQAYVDKKSGEIKDGVHIVCPDIILSFEKQGVIRNWMLDQDAINQTFQGTSFTNDVSDIYDASCTRKQGWFLYGESKPDIPAYTLSYVLDYSPSSNTWSVLDSFNYDNRELLELLSVRYKLAEDDNEVKLEVKDLYKKLSQGSGGPVTTTVPTNLTVEQIAIIQDHPLVKEAYEETATDPNFEEVDIVKQFVKECLSVKRADDYVSWLAVGLCLHSISQSTDMFNLWMEFSAKSSKFDPNDIPKLKRKWDLSMKAEGNGRRLTIRSLRHWAQNDNPSAFREIIERDINNYILHFTSPTHNHVARLMKRVYQDNYAAAVSSRFTDWYEYNTRNHRWRKINQGIELKNKISARGGAMEIADLIGSARQSFMKSPEYLKLETIVNNDANIKTLSERLTELIAQRRTMRDQNKIDEIRDVDNEIKKTEEYINLIRQKQEMSRSEVRDKKFAELTDLESKLYNSGFKDSVMKECVGLFYEEGFEQNLNSNRYRLGCANGVLHLDAIKPNPDRPGEMMGMDKDKGDPYNFFQAGVPEDYLTFQAGNDMPEYEPIPYIEYDPTDPIQMEIDDFFAKLFPRPELRSWVLKLLASCLEGMNREQCYYTFQGVGGNGKSKLVELMIMTFGDYQSSLQSTALTRKRPESGAANPDIMSIKNKRFIYMQEPDDREPLNTSRMKQFSGEDAVEARGLFQDQERFKISGKLFMMCNTLPTINSMDRGTWRRIRLIPFESKFVNPGDKELGQPNVFPKDMNLNSKLKKWRIPFFSKLVHIYLTQYAVNDNGTLEPAPEIVTSESRKYRDTFDSLNKFCQERCRIDKDSDEQSSVSDVWRAYRYWHEAVGGGNKKLAQVEFMKRFNEEFYQGQPKQGKFYNGLFVFNTEEDVVAYDDERRDTGLEMDTVAETE</sequence>
<name>A0A6C0DKB1_9ZZZZ</name>
<protein>
    <recommendedName>
        <fullName evidence="4">SF3 helicase domain-containing protein</fullName>
    </recommendedName>
</protein>
<evidence type="ECO:0000313" key="5">
    <source>
        <dbReference type="EMBL" id="QHT16792.1"/>
    </source>
</evidence>
<feature type="domain" description="SF3 helicase" evidence="4">
    <location>
        <begin position="704"/>
        <end position="865"/>
    </location>
</feature>
<dbReference type="InterPro" id="IPR051620">
    <property type="entry name" value="ORF904-like_C"/>
</dbReference>
<dbReference type="InterPro" id="IPR006500">
    <property type="entry name" value="Helicase_put_C_phage/plasmid"/>
</dbReference>
<dbReference type="AlphaFoldDB" id="A0A6C0DKB1"/>
<proteinExistence type="predicted"/>
<evidence type="ECO:0000259" key="4">
    <source>
        <dbReference type="PROSITE" id="PS51206"/>
    </source>
</evidence>
<dbReference type="Pfam" id="PF19263">
    <property type="entry name" value="DUF5906"/>
    <property type="match status" value="1"/>
</dbReference>